<dbReference type="AlphaFoldDB" id="A0AAW2I2C1"/>
<reference evidence="10" key="1">
    <citation type="journal article" date="2024" name="Gigascience">
        <title>Chromosome-level genome of the poultry shaft louse Menopon gallinae provides insight into the host-switching and adaptive evolution of parasitic lice.</title>
        <authorList>
            <person name="Xu Y."/>
            <person name="Ma L."/>
            <person name="Liu S."/>
            <person name="Liang Y."/>
            <person name="Liu Q."/>
            <person name="He Z."/>
            <person name="Tian L."/>
            <person name="Duan Y."/>
            <person name="Cai W."/>
            <person name="Li H."/>
            <person name="Song F."/>
        </authorList>
    </citation>
    <scope>NUCLEOTIDE SEQUENCE</scope>
    <source>
        <strain evidence="10">Cailab_2023a</strain>
    </source>
</reference>
<feature type="domain" description="DNA-directed RNA polymerase III subunit RPC3 winged-helix" evidence="9">
    <location>
        <begin position="328"/>
        <end position="402"/>
    </location>
</feature>
<evidence type="ECO:0000256" key="6">
    <source>
        <dbReference type="RuleBase" id="RU367076"/>
    </source>
</evidence>
<evidence type="ECO:0000259" key="9">
    <source>
        <dbReference type="Pfam" id="PF22536"/>
    </source>
</evidence>
<keyword evidence="5 6" id="KW-0539">Nucleus</keyword>
<comment type="subcellular location">
    <subcellularLocation>
        <location evidence="1 6">Nucleus</location>
    </subcellularLocation>
</comment>
<sequence>MSLQYGKLCSLILSEFFGETVEKVGRDLFRAGQKPLKLIPASTNLSREEVRQSLCILIKYGLVSFVPGKIPSVPEYRLQTDNILVLLRYPKYLMLMKTLYGDEAESVVEEICKRGINTMPRIILDAYKRISSDAESGKKKNVTLQSLKDTFELLVNKQYLGRCPTVVEKSAMPDFIPEFEKQFQPVKIDMQKLIQAVTDDSITFDDNVLWEINYDRFHQDIRDDLLVAAMARRFPPGGGDVMRLVLHQMQLNSNPWAAVSNPIMLSEMKDMCRATKLDPQISKYLDEFMAVMAGDTDGFLIKADLSSSGYHVNLKRAVEELTWCVLANGVDAKFGPSAARIFRLIRDQKFIEQEEIQKRGMLPDKEAKFLTYSLLQSGWIQQHELKKGLPKAGPTKTFFLFCIDVDQVVRMYIEMCYKGLCNAIVRREHEKTENKCLLDKKQRIDAIALHMRKEGATDEQVAEIEEMITPPEITLLETIHQKVNKLSQAELQIDETLFILQLYLRFQNNN</sequence>
<evidence type="ECO:0000256" key="2">
    <source>
        <dbReference type="ARBA" id="ARBA00007206"/>
    </source>
</evidence>
<comment type="function">
    <text evidence="6">DNA-dependent RNA polymerase catalyzes the transcription of DNA into RNA using the four ribonucleoside triphosphates as substrates. Specific core component of RNA polymerase III which synthesizes small RNAs, such as 5S rRNA and tRNAs.</text>
</comment>
<dbReference type="InterPro" id="IPR036388">
    <property type="entry name" value="WH-like_DNA-bd_sf"/>
</dbReference>
<evidence type="ECO:0000259" key="8">
    <source>
        <dbReference type="Pfam" id="PF08221"/>
    </source>
</evidence>
<dbReference type="Pfam" id="PF08221">
    <property type="entry name" value="HTH_9"/>
    <property type="match status" value="1"/>
</dbReference>
<evidence type="ECO:0000256" key="1">
    <source>
        <dbReference type="ARBA" id="ARBA00004123"/>
    </source>
</evidence>
<dbReference type="Pfam" id="PF22536">
    <property type="entry name" value="WHD_POLR3C"/>
    <property type="match status" value="1"/>
</dbReference>
<comment type="similarity">
    <text evidence="2 6">Belongs to the eukaryotic RPC3/POLR3C RNA polymerase subunit family.</text>
</comment>
<evidence type="ECO:0000313" key="10">
    <source>
        <dbReference type="EMBL" id="KAL0276329.1"/>
    </source>
</evidence>
<keyword evidence="4 6" id="KW-0804">Transcription</keyword>
<dbReference type="InterPro" id="IPR055207">
    <property type="entry name" value="POLR3C_WHD"/>
</dbReference>
<organism evidence="10">
    <name type="scientific">Menopon gallinae</name>
    <name type="common">poultry shaft louse</name>
    <dbReference type="NCBI Taxonomy" id="328185"/>
    <lineage>
        <taxon>Eukaryota</taxon>
        <taxon>Metazoa</taxon>
        <taxon>Ecdysozoa</taxon>
        <taxon>Arthropoda</taxon>
        <taxon>Hexapoda</taxon>
        <taxon>Insecta</taxon>
        <taxon>Pterygota</taxon>
        <taxon>Neoptera</taxon>
        <taxon>Paraneoptera</taxon>
        <taxon>Psocodea</taxon>
        <taxon>Troctomorpha</taxon>
        <taxon>Phthiraptera</taxon>
        <taxon>Amblycera</taxon>
        <taxon>Menoponidae</taxon>
        <taxon>Menopon</taxon>
    </lineage>
</organism>
<dbReference type="GO" id="GO:0003697">
    <property type="term" value="F:single-stranded DNA binding"/>
    <property type="evidence" value="ECO:0007669"/>
    <property type="project" value="UniProtKB-UniRule"/>
</dbReference>
<dbReference type="InterPro" id="IPR039748">
    <property type="entry name" value="RPC3"/>
</dbReference>
<protein>
    <recommendedName>
        <fullName evidence="6">DNA-directed RNA polymerase III subunit RPC3</fullName>
        <shortName evidence="6">RNA polymerase III subunit C3</shortName>
    </recommendedName>
</protein>
<dbReference type="Pfam" id="PF20912">
    <property type="entry name" value="RPC3_helical"/>
    <property type="match status" value="1"/>
</dbReference>
<dbReference type="GO" id="GO:0005666">
    <property type="term" value="C:RNA polymerase III complex"/>
    <property type="evidence" value="ECO:0007669"/>
    <property type="project" value="UniProtKB-UniRule"/>
</dbReference>
<feature type="domain" description="RNA polymerase III subunit RPC82-related helix-turn-helix" evidence="8">
    <location>
        <begin position="7"/>
        <end position="66"/>
    </location>
</feature>
<dbReference type="EMBL" id="JARGDH010000002">
    <property type="protein sequence ID" value="KAL0276329.1"/>
    <property type="molecule type" value="Genomic_DNA"/>
</dbReference>
<dbReference type="InterPro" id="IPR008806">
    <property type="entry name" value="RNA_pol_III_Rpc82_C"/>
</dbReference>
<evidence type="ECO:0000256" key="3">
    <source>
        <dbReference type="ARBA" id="ARBA00022478"/>
    </source>
</evidence>
<evidence type="ECO:0000256" key="4">
    <source>
        <dbReference type="ARBA" id="ARBA00023163"/>
    </source>
</evidence>
<accession>A0AAW2I2C1</accession>
<feature type="domain" description="RNA polymerase III Rpc82 C -terminal" evidence="7">
    <location>
        <begin position="203"/>
        <end position="321"/>
    </location>
</feature>
<evidence type="ECO:0000256" key="5">
    <source>
        <dbReference type="ARBA" id="ARBA00023242"/>
    </source>
</evidence>
<comment type="subunit">
    <text evidence="6">Component of the RNA polymerase III (Pol III) complex consisting of 17 subunits.</text>
</comment>
<dbReference type="EMBL" id="JARGDH010000002">
    <property type="protein sequence ID" value="KAL0276331.1"/>
    <property type="molecule type" value="Genomic_DNA"/>
</dbReference>
<dbReference type="Gene3D" id="1.10.10.10">
    <property type="entry name" value="Winged helix-like DNA-binding domain superfamily/Winged helix DNA-binding domain"/>
    <property type="match status" value="4"/>
</dbReference>
<dbReference type="PANTHER" id="PTHR12949">
    <property type="entry name" value="RNA POLYMERASE III DNA DIRECTED -RELATED"/>
    <property type="match status" value="1"/>
</dbReference>
<dbReference type="GO" id="GO:0006351">
    <property type="term" value="P:DNA-templated transcription"/>
    <property type="evidence" value="ECO:0007669"/>
    <property type="project" value="InterPro"/>
</dbReference>
<gene>
    <name evidence="10" type="ORF">PYX00_003922</name>
</gene>
<dbReference type="Pfam" id="PF05645">
    <property type="entry name" value="RNA_pol_Rpc82"/>
    <property type="match status" value="1"/>
</dbReference>
<name>A0AAW2I2C1_9NEOP</name>
<dbReference type="InterPro" id="IPR013197">
    <property type="entry name" value="RNA_pol_III_RPC82-rel_HTH"/>
</dbReference>
<dbReference type="Gene3D" id="6.10.140.1450">
    <property type="match status" value="1"/>
</dbReference>
<dbReference type="PANTHER" id="PTHR12949:SF0">
    <property type="entry name" value="DNA-DIRECTED RNA POLYMERASE III SUBUNIT RPC3"/>
    <property type="match status" value="1"/>
</dbReference>
<proteinExistence type="inferred from homology"/>
<keyword evidence="3 6" id="KW-0240">DNA-directed RNA polymerase</keyword>
<evidence type="ECO:0000259" key="7">
    <source>
        <dbReference type="Pfam" id="PF05645"/>
    </source>
</evidence>
<comment type="caution">
    <text evidence="10">The sequence shown here is derived from an EMBL/GenBank/DDBJ whole genome shotgun (WGS) entry which is preliminary data.</text>
</comment>